<feature type="compositionally biased region" description="Acidic residues" evidence="1">
    <location>
        <begin position="48"/>
        <end position="62"/>
    </location>
</feature>
<evidence type="ECO:0000313" key="2">
    <source>
        <dbReference type="Proteomes" id="UP000050795"/>
    </source>
</evidence>
<proteinExistence type="predicted"/>
<evidence type="ECO:0000313" key="3">
    <source>
        <dbReference type="WBParaSite" id="TREG1_22410.1"/>
    </source>
</evidence>
<feature type="region of interest" description="Disordered" evidence="1">
    <location>
        <begin position="39"/>
        <end position="78"/>
    </location>
</feature>
<protein>
    <submittedName>
        <fullName evidence="3">Uncharacterized protein</fullName>
    </submittedName>
</protein>
<reference evidence="3" key="2">
    <citation type="submission" date="2023-11" db="UniProtKB">
        <authorList>
            <consortium name="WormBaseParasite"/>
        </authorList>
    </citation>
    <scope>IDENTIFICATION</scope>
</reference>
<reference evidence="2" key="1">
    <citation type="submission" date="2022-06" db="EMBL/GenBank/DDBJ databases">
        <authorList>
            <person name="Berger JAMES D."/>
            <person name="Berger JAMES D."/>
        </authorList>
    </citation>
    <scope>NUCLEOTIDE SEQUENCE [LARGE SCALE GENOMIC DNA]</scope>
</reference>
<dbReference type="AlphaFoldDB" id="A0AA85JFV4"/>
<keyword evidence="2" id="KW-1185">Reference proteome</keyword>
<evidence type="ECO:0000256" key="1">
    <source>
        <dbReference type="SAM" id="MobiDB-lite"/>
    </source>
</evidence>
<organism evidence="2 3">
    <name type="scientific">Trichobilharzia regenti</name>
    <name type="common">Nasal bird schistosome</name>
    <dbReference type="NCBI Taxonomy" id="157069"/>
    <lineage>
        <taxon>Eukaryota</taxon>
        <taxon>Metazoa</taxon>
        <taxon>Spiralia</taxon>
        <taxon>Lophotrochozoa</taxon>
        <taxon>Platyhelminthes</taxon>
        <taxon>Trematoda</taxon>
        <taxon>Digenea</taxon>
        <taxon>Strigeidida</taxon>
        <taxon>Schistosomatoidea</taxon>
        <taxon>Schistosomatidae</taxon>
        <taxon>Trichobilharzia</taxon>
    </lineage>
</organism>
<name>A0AA85JFV4_TRIRE</name>
<accession>A0AA85JFV4</accession>
<sequence length="78" mass="8267">MHIISYACILPLPVLFKFTEADRLTPTNGLVLNDCADIDADDNKDGIDNEDNIDGDGSDADNGDVPGGGTRDGKKEDS</sequence>
<dbReference type="Proteomes" id="UP000050795">
    <property type="component" value="Unassembled WGS sequence"/>
</dbReference>
<dbReference type="WBParaSite" id="TREG1_22410.1">
    <property type="protein sequence ID" value="TREG1_22410.1"/>
    <property type="gene ID" value="TREG1_22410"/>
</dbReference>